<comment type="caution">
    <text evidence="2">The sequence shown here is derived from an EMBL/GenBank/DDBJ whole genome shotgun (WGS) entry which is preliminary data.</text>
</comment>
<gene>
    <name evidence="2" type="ORF">LENED_008037</name>
</gene>
<dbReference type="Proteomes" id="UP000188533">
    <property type="component" value="Unassembled WGS sequence"/>
</dbReference>
<keyword evidence="3" id="KW-1185">Reference proteome</keyword>
<reference evidence="2 3" key="1">
    <citation type="submission" date="2016-08" db="EMBL/GenBank/DDBJ databases">
        <authorList>
            <consortium name="Lentinula edodes genome sequencing consortium"/>
            <person name="Sakamoto Y."/>
            <person name="Nakade K."/>
            <person name="Sato S."/>
            <person name="Yoshida Y."/>
            <person name="Miyazaki K."/>
            <person name="Natsume S."/>
            <person name="Konno N."/>
        </authorList>
    </citation>
    <scope>NUCLEOTIDE SEQUENCE [LARGE SCALE GENOMIC DNA]</scope>
    <source>
        <strain evidence="2 3">NBRC 111202</strain>
    </source>
</reference>
<name>A0A1Q3EFZ8_LENED</name>
<sequence length="144" mass="16206">MYMKQPEGFIQPGTKHLVCKLKKSIYGTMQGSHNWQEALAAGYTKDGYTASQADPCIHYRQHGEEYTITSTYGDDICGGSSSSVGRDRAVHDLGKRWEAHEVKTEVLLGMTICQDPHTKAITISQTAYLQRMLMHFHLDHTSML</sequence>
<dbReference type="AlphaFoldDB" id="A0A1Q3EFZ8"/>
<evidence type="ECO:0000313" key="3">
    <source>
        <dbReference type="Proteomes" id="UP000188533"/>
    </source>
</evidence>
<reference evidence="2 3" key="2">
    <citation type="submission" date="2017-02" db="EMBL/GenBank/DDBJ databases">
        <title>A genome survey and senescence transcriptome analysis in Lentinula edodes.</title>
        <authorList>
            <person name="Sakamoto Y."/>
            <person name="Nakade K."/>
            <person name="Sato S."/>
            <person name="Yoshida Y."/>
            <person name="Miyazaki K."/>
            <person name="Natsume S."/>
            <person name="Konno N."/>
        </authorList>
    </citation>
    <scope>NUCLEOTIDE SEQUENCE [LARGE SCALE GENOMIC DNA]</scope>
    <source>
        <strain evidence="2 3">NBRC 111202</strain>
    </source>
</reference>
<dbReference type="Pfam" id="PF07727">
    <property type="entry name" value="RVT_2"/>
    <property type="match status" value="1"/>
</dbReference>
<dbReference type="STRING" id="5353.A0A1Q3EFZ8"/>
<protein>
    <submittedName>
        <fullName evidence="2">Retrovirus-related pol polyprotein</fullName>
    </submittedName>
</protein>
<feature type="domain" description="Reverse transcriptase Ty1/copia-type" evidence="1">
    <location>
        <begin position="1"/>
        <end position="139"/>
    </location>
</feature>
<evidence type="ECO:0000259" key="1">
    <source>
        <dbReference type="Pfam" id="PF07727"/>
    </source>
</evidence>
<dbReference type="InterPro" id="IPR013103">
    <property type="entry name" value="RVT_2"/>
</dbReference>
<dbReference type="EMBL" id="BDGU01000296">
    <property type="protein sequence ID" value="GAW06138.1"/>
    <property type="molecule type" value="Genomic_DNA"/>
</dbReference>
<evidence type="ECO:0000313" key="2">
    <source>
        <dbReference type="EMBL" id="GAW06138.1"/>
    </source>
</evidence>
<accession>A0A1Q3EFZ8</accession>
<organism evidence="2 3">
    <name type="scientific">Lentinula edodes</name>
    <name type="common">Shiitake mushroom</name>
    <name type="synonym">Lentinus edodes</name>
    <dbReference type="NCBI Taxonomy" id="5353"/>
    <lineage>
        <taxon>Eukaryota</taxon>
        <taxon>Fungi</taxon>
        <taxon>Dikarya</taxon>
        <taxon>Basidiomycota</taxon>
        <taxon>Agaricomycotina</taxon>
        <taxon>Agaricomycetes</taxon>
        <taxon>Agaricomycetidae</taxon>
        <taxon>Agaricales</taxon>
        <taxon>Marasmiineae</taxon>
        <taxon>Omphalotaceae</taxon>
        <taxon>Lentinula</taxon>
    </lineage>
</organism>
<proteinExistence type="predicted"/>